<keyword evidence="4" id="KW-0560">Oxidoreductase</keyword>
<keyword evidence="9" id="KW-1185">Reference proteome</keyword>
<accession>A0A5C1QK70</accession>
<dbReference type="SUPFAM" id="SSF52833">
    <property type="entry name" value="Thioredoxin-like"/>
    <property type="match status" value="1"/>
</dbReference>
<dbReference type="InterPro" id="IPR013766">
    <property type="entry name" value="Thioredoxin_domain"/>
</dbReference>
<evidence type="ECO:0000256" key="3">
    <source>
        <dbReference type="ARBA" id="ARBA00022827"/>
    </source>
</evidence>
<keyword evidence="5" id="KW-1015">Disulfide bond</keyword>
<dbReference type="Gene3D" id="3.40.30.10">
    <property type="entry name" value="Glutaredoxin"/>
    <property type="match status" value="1"/>
</dbReference>
<dbReference type="GO" id="GO:0016668">
    <property type="term" value="F:oxidoreductase activity, acting on a sulfur group of donors, NAD(P) as acceptor"/>
    <property type="evidence" value="ECO:0007669"/>
    <property type="project" value="UniProtKB-ARBA"/>
</dbReference>
<dbReference type="EMBL" id="CP036150">
    <property type="protein sequence ID" value="QEN07400.1"/>
    <property type="molecule type" value="Genomic_DNA"/>
</dbReference>
<dbReference type="SUPFAM" id="SSF51905">
    <property type="entry name" value="FAD/NAD(P)-binding domain"/>
    <property type="match status" value="1"/>
</dbReference>
<dbReference type="Pfam" id="PF00085">
    <property type="entry name" value="Thioredoxin"/>
    <property type="match status" value="1"/>
</dbReference>
<dbReference type="RefSeq" id="WP_149485480.1">
    <property type="nucleotide sequence ID" value="NZ_CP036150.1"/>
</dbReference>
<dbReference type="OrthoDB" id="9806179at2"/>
<dbReference type="PROSITE" id="PS00573">
    <property type="entry name" value="PYRIDINE_REDOX_2"/>
    <property type="match status" value="1"/>
</dbReference>
<evidence type="ECO:0000259" key="7">
    <source>
        <dbReference type="PROSITE" id="PS51352"/>
    </source>
</evidence>
<dbReference type="InterPro" id="IPR023753">
    <property type="entry name" value="FAD/NAD-binding_dom"/>
</dbReference>
<dbReference type="Pfam" id="PF07992">
    <property type="entry name" value="Pyr_redox_2"/>
    <property type="match status" value="1"/>
</dbReference>
<keyword evidence="2" id="KW-0285">Flavoprotein</keyword>
<evidence type="ECO:0000256" key="5">
    <source>
        <dbReference type="ARBA" id="ARBA00023157"/>
    </source>
</evidence>
<dbReference type="PRINTS" id="PR00368">
    <property type="entry name" value="FADPNR"/>
</dbReference>
<dbReference type="InterPro" id="IPR008255">
    <property type="entry name" value="Pyr_nucl-diS_OxRdtase_2_AS"/>
</dbReference>
<dbReference type="InterPro" id="IPR036188">
    <property type="entry name" value="FAD/NAD-bd_sf"/>
</dbReference>
<dbReference type="KEGG" id="ock:EXM22_05120"/>
<dbReference type="InterPro" id="IPR050097">
    <property type="entry name" value="Ferredoxin-NADP_redctase_2"/>
</dbReference>
<keyword evidence="3" id="KW-0274">FAD</keyword>
<dbReference type="CDD" id="cd02947">
    <property type="entry name" value="TRX_family"/>
    <property type="match status" value="1"/>
</dbReference>
<dbReference type="PANTHER" id="PTHR48105">
    <property type="entry name" value="THIOREDOXIN REDUCTASE 1-RELATED-RELATED"/>
    <property type="match status" value="1"/>
</dbReference>
<evidence type="ECO:0000256" key="1">
    <source>
        <dbReference type="ARBA" id="ARBA00009333"/>
    </source>
</evidence>
<evidence type="ECO:0000256" key="4">
    <source>
        <dbReference type="ARBA" id="ARBA00023002"/>
    </source>
</evidence>
<dbReference type="PROSITE" id="PS51352">
    <property type="entry name" value="THIOREDOXIN_2"/>
    <property type="match status" value="1"/>
</dbReference>
<dbReference type="AlphaFoldDB" id="A0A5C1QK70"/>
<reference evidence="8 9" key="1">
    <citation type="submission" date="2019-02" db="EMBL/GenBank/DDBJ databases">
        <title>Complete Genome Sequence and Methylome Analysis of free living Spirochaetas.</title>
        <authorList>
            <person name="Fomenkov A."/>
            <person name="Dubinina G."/>
            <person name="Leshcheva N."/>
            <person name="Mikheeva N."/>
            <person name="Grabovich M."/>
            <person name="Vincze T."/>
            <person name="Roberts R.J."/>
        </authorList>
    </citation>
    <scope>NUCLEOTIDE SEQUENCE [LARGE SCALE GENOMIC DNA]</scope>
    <source>
        <strain evidence="8 9">K2</strain>
    </source>
</reference>
<evidence type="ECO:0000313" key="8">
    <source>
        <dbReference type="EMBL" id="QEN07400.1"/>
    </source>
</evidence>
<keyword evidence="6" id="KW-0676">Redox-active center</keyword>
<name>A0A5C1QK70_9SPIO</name>
<evidence type="ECO:0000256" key="2">
    <source>
        <dbReference type="ARBA" id="ARBA00022630"/>
    </source>
</evidence>
<feature type="domain" description="Thioredoxin" evidence="7">
    <location>
        <begin position="1"/>
        <end position="125"/>
    </location>
</feature>
<dbReference type="Gene3D" id="3.50.50.60">
    <property type="entry name" value="FAD/NAD(P)-binding domain"/>
    <property type="match status" value="2"/>
</dbReference>
<proteinExistence type="inferred from homology"/>
<organism evidence="8 9">
    <name type="scientific">Oceanispirochaeta crateris</name>
    <dbReference type="NCBI Taxonomy" id="2518645"/>
    <lineage>
        <taxon>Bacteria</taxon>
        <taxon>Pseudomonadati</taxon>
        <taxon>Spirochaetota</taxon>
        <taxon>Spirochaetia</taxon>
        <taxon>Spirochaetales</taxon>
        <taxon>Spirochaetaceae</taxon>
        <taxon>Oceanispirochaeta</taxon>
    </lineage>
</organism>
<dbReference type="PRINTS" id="PR00469">
    <property type="entry name" value="PNDRDTASEII"/>
</dbReference>
<gene>
    <name evidence="8" type="ORF">EXM22_05120</name>
</gene>
<dbReference type="Proteomes" id="UP000324209">
    <property type="component" value="Chromosome"/>
</dbReference>
<evidence type="ECO:0000313" key="9">
    <source>
        <dbReference type="Proteomes" id="UP000324209"/>
    </source>
</evidence>
<comment type="similarity">
    <text evidence="1">Belongs to the class-II pyridine nucleotide-disulfide oxidoreductase family.</text>
</comment>
<protein>
    <submittedName>
        <fullName evidence="8">Thioredoxin-disulfide reductase</fullName>
    </submittedName>
</protein>
<sequence>MAGKIVELNADAWKSDVLEGGKVVVDFYSTECPPCEALASKFTALSELYGDDLKFVKIFRQGNRELSEKLGVSSSPTLLYFEDGKEIADRQSGGIKRSSIVKTLDKMVGSSRADAIHKSIKSFTSEYDVAVLGGGPAGLTASTYLGQAHLKTVIIDIALTGGYMSTTHQVSNYPGFIDPQQGFMLAHFMSEQTKGAGVDFRSAVDVTSIDLTKKEILIDGVETIKAKKIIIATGSSPRPLGVPGEKEYGGNGISYCATCDAKYFDGKDVIVIGGGNSAIEESLFIAKFAKSITIIHQFAELQANKQAQEEVFKNKSINILFEHEPREFIKNGSMDMSVVVEDLKTKERKTLNTNGIFVFVGFIPNLTGFPESLEKDQFGYLVTDEDMLTNIPDVYAAGDIRTKKFRQITTAVSDGTIAAIAISKELS</sequence>
<evidence type="ECO:0000256" key="6">
    <source>
        <dbReference type="ARBA" id="ARBA00023284"/>
    </source>
</evidence>
<dbReference type="InterPro" id="IPR036249">
    <property type="entry name" value="Thioredoxin-like_sf"/>
</dbReference>